<keyword evidence="2" id="KW-1133">Transmembrane helix</keyword>
<evidence type="ECO:0000313" key="5">
    <source>
        <dbReference type="Proteomes" id="UP000254072"/>
    </source>
</evidence>
<keyword evidence="2" id="KW-0812">Transmembrane</keyword>
<dbReference type="Pfam" id="PF02397">
    <property type="entry name" value="Bac_transf"/>
    <property type="match status" value="1"/>
</dbReference>
<dbReference type="Proteomes" id="UP000254072">
    <property type="component" value="Unassembled WGS sequence"/>
</dbReference>
<sequence>MMITTYEQAMSATEHHDAMGEIQKWLKRAIDFTTAAIGLVLLSPIFAIILLLMKKQGNGSIFFRQERIGYQGRPFIILKFRTMSSVVEEEGPQLVAKPNGCNSTKLERFLRNHHLDELPQLWNVLKGDMSLVGPRPERKYFIDKIMEHTDLYPILYQMRPGLTSEATLYNGYTDTMEKMLRRLNMDIAYLDKRSLWLDFKIVTKTFINIITGKKF</sequence>
<name>A0A379DXU2_9BACT</name>
<dbReference type="AlphaFoldDB" id="A0A379DXU2"/>
<accession>A0A379DXU2</accession>
<proteinExistence type="inferred from homology"/>
<evidence type="ECO:0000259" key="3">
    <source>
        <dbReference type="Pfam" id="PF02397"/>
    </source>
</evidence>
<feature type="domain" description="Bacterial sugar transferase" evidence="3">
    <location>
        <begin position="27"/>
        <end position="210"/>
    </location>
</feature>
<keyword evidence="4" id="KW-0808">Transferase</keyword>
<evidence type="ECO:0000256" key="1">
    <source>
        <dbReference type="ARBA" id="ARBA00006464"/>
    </source>
</evidence>
<keyword evidence="2" id="KW-0472">Membrane</keyword>
<organism evidence="4 5">
    <name type="scientific">Prevotella disiens</name>
    <dbReference type="NCBI Taxonomy" id="28130"/>
    <lineage>
        <taxon>Bacteria</taxon>
        <taxon>Pseudomonadati</taxon>
        <taxon>Bacteroidota</taxon>
        <taxon>Bacteroidia</taxon>
        <taxon>Bacteroidales</taxon>
        <taxon>Prevotellaceae</taxon>
        <taxon>Prevotella</taxon>
    </lineage>
</organism>
<evidence type="ECO:0000256" key="2">
    <source>
        <dbReference type="SAM" id="Phobius"/>
    </source>
</evidence>
<dbReference type="PANTHER" id="PTHR30576:SF0">
    <property type="entry name" value="UNDECAPRENYL-PHOSPHATE N-ACETYLGALACTOSAMINYL 1-PHOSPHATE TRANSFERASE-RELATED"/>
    <property type="match status" value="1"/>
</dbReference>
<reference evidence="4 5" key="1">
    <citation type="submission" date="2018-06" db="EMBL/GenBank/DDBJ databases">
        <authorList>
            <consortium name="Pathogen Informatics"/>
            <person name="Doyle S."/>
        </authorList>
    </citation>
    <scope>NUCLEOTIDE SEQUENCE [LARGE SCALE GENOMIC DNA]</scope>
    <source>
        <strain evidence="4 5">NCTC11157</strain>
    </source>
</reference>
<gene>
    <name evidence="4" type="primary">wcaJ_1</name>
    <name evidence="4" type="ORF">NCTC11157_01020</name>
</gene>
<dbReference type="InterPro" id="IPR003362">
    <property type="entry name" value="Bact_transf"/>
</dbReference>
<dbReference type="PANTHER" id="PTHR30576">
    <property type="entry name" value="COLANIC BIOSYNTHESIS UDP-GLUCOSE LIPID CARRIER TRANSFERASE"/>
    <property type="match status" value="1"/>
</dbReference>
<evidence type="ECO:0000313" key="4">
    <source>
        <dbReference type="EMBL" id="SUB85296.1"/>
    </source>
</evidence>
<feature type="transmembrane region" description="Helical" evidence="2">
    <location>
        <begin position="32"/>
        <end position="53"/>
    </location>
</feature>
<comment type="similarity">
    <text evidence="1">Belongs to the bacterial sugar transferase family.</text>
</comment>
<dbReference type="EMBL" id="UGTL01000001">
    <property type="protein sequence ID" value="SUB85296.1"/>
    <property type="molecule type" value="Genomic_DNA"/>
</dbReference>
<protein>
    <submittedName>
        <fullName evidence="4">Colanic biosynthesis UDP-glucose lipid carrier transferase</fullName>
    </submittedName>
</protein>
<dbReference type="GO" id="GO:0016780">
    <property type="term" value="F:phosphotransferase activity, for other substituted phosphate groups"/>
    <property type="evidence" value="ECO:0007669"/>
    <property type="project" value="TreeGrafter"/>
</dbReference>